<sequence length="143" mass="16985">MQAVFGEKINEMEDMLEKQIDAFTSYKEQVDQKCSEIKQKNENANLALQKINEQYDEQLKELQSMKGMCAELEEQLLDIENFLQQRPDQPATNQWLLHNSQGQNSQKFLKEYTESILQKIEETSRRLHERYKEEQITGQLQNI</sequence>
<dbReference type="GeneID" id="94827272"/>
<evidence type="ECO:0000313" key="2">
    <source>
        <dbReference type="EMBL" id="OHT06377.1"/>
    </source>
</evidence>
<keyword evidence="1" id="KW-0175">Coiled coil</keyword>
<organism evidence="2 3">
    <name type="scientific">Tritrichomonas foetus</name>
    <dbReference type="NCBI Taxonomy" id="1144522"/>
    <lineage>
        <taxon>Eukaryota</taxon>
        <taxon>Metamonada</taxon>
        <taxon>Parabasalia</taxon>
        <taxon>Tritrichomonadida</taxon>
        <taxon>Tritrichomonadidae</taxon>
        <taxon>Tritrichomonas</taxon>
    </lineage>
</organism>
<gene>
    <name evidence="2" type="ORF">TRFO_05572</name>
</gene>
<protein>
    <submittedName>
        <fullName evidence="2">Uncharacterized protein</fullName>
    </submittedName>
</protein>
<feature type="coiled-coil region" evidence="1">
    <location>
        <begin position="9"/>
        <end position="75"/>
    </location>
</feature>
<dbReference type="EMBL" id="MLAK01000727">
    <property type="protein sequence ID" value="OHT06377.1"/>
    <property type="molecule type" value="Genomic_DNA"/>
</dbReference>
<dbReference type="Proteomes" id="UP000179807">
    <property type="component" value="Unassembled WGS sequence"/>
</dbReference>
<accession>A0A1J4K4K5</accession>
<reference evidence="2" key="1">
    <citation type="submission" date="2016-10" db="EMBL/GenBank/DDBJ databases">
        <authorList>
            <person name="Benchimol M."/>
            <person name="Almeida L.G."/>
            <person name="Vasconcelos A.T."/>
            <person name="Perreira-Neves A."/>
            <person name="Rosa I.A."/>
            <person name="Tasca T."/>
            <person name="Bogo M.R."/>
            <person name="de Souza W."/>
        </authorList>
    </citation>
    <scope>NUCLEOTIDE SEQUENCE [LARGE SCALE GENOMIC DNA]</scope>
    <source>
        <strain evidence="2">K</strain>
    </source>
</reference>
<proteinExistence type="predicted"/>
<evidence type="ECO:0000313" key="3">
    <source>
        <dbReference type="Proteomes" id="UP000179807"/>
    </source>
</evidence>
<comment type="caution">
    <text evidence="2">The sequence shown here is derived from an EMBL/GenBank/DDBJ whole genome shotgun (WGS) entry which is preliminary data.</text>
</comment>
<dbReference type="AlphaFoldDB" id="A0A1J4K4K5"/>
<dbReference type="VEuPathDB" id="TrichDB:TRFO_05572"/>
<evidence type="ECO:0000256" key="1">
    <source>
        <dbReference type="SAM" id="Coils"/>
    </source>
</evidence>
<keyword evidence="3" id="KW-1185">Reference proteome</keyword>
<name>A0A1J4K4K5_9EUKA</name>
<dbReference type="RefSeq" id="XP_068359513.1">
    <property type="nucleotide sequence ID" value="XM_068492568.1"/>
</dbReference>